<protein>
    <submittedName>
        <fullName evidence="1">Uncharacterized protein</fullName>
    </submittedName>
</protein>
<comment type="caution">
    <text evidence="1">The sequence shown here is derived from an EMBL/GenBank/DDBJ whole genome shotgun (WGS) entry which is preliminary data.</text>
</comment>
<dbReference type="EMBL" id="SPDQ01000015">
    <property type="protein sequence ID" value="TFH79945.1"/>
    <property type="molecule type" value="Genomic_DNA"/>
</dbReference>
<dbReference type="Proteomes" id="UP000297555">
    <property type="component" value="Unassembled WGS sequence"/>
</dbReference>
<dbReference type="Gene3D" id="3.30.420.10">
    <property type="entry name" value="Ribonuclease H-like superfamily/Ribonuclease H"/>
    <property type="match status" value="1"/>
</dbReference>
<evidence type="ECO:0000313" key="2">
    <source>
        <dbReference type="Proteomes" id="UP000297555"/>
    </source>
</evidence>
<accession>A0A4Y8VFE2</accession>
<dbReference type="AlphaFoldDB" id="A0A4Y8VFE2"/>
<dbReference type="SUPFAM" id="SSF53098">
    <property type="entry name" value="Ribonuclease H-like"/>
    <property type="match status" value="1"/>
</dbReference>
<proteinExistence type="predicted"/>
<dbReference type="OrthoDB" id="6687915at2"/>
<gene>
    <name evidence="1" type="ORF">E4J90_14815</name>
</gene>
<evidence type="ECO:0000313" key="1">
    <source>
        <dbReference type="EMBL" id="TFH79945.1"/>
    </source>
</evidence>
<dbReference type="GO" id="GO:0003676">
    <property type="term" value="F:nucleic acid binding"/>
    <property type="evidence" value="ECO:0007669"/>
    <property type="project" value="InterPro"/>
</dbReference>
<organism evidence="1 2">
    <name type="scientific">Pseudomonas kribbensis</name>
    <dbReference type="NCBI Taxonomy" id="1628086"/>
    <lineage>
        <taxon>Bacteria</taxon>
        <taxon>Pseudomonadati</taxon>
        <taxon>Pseudomonadota</taxon>
        <taxon>Gammaproteobacteria</taxon>
        <taxon>Pseudomonadales</taxon>
        <taxon>Pseudomonadaceae</taxon>
        <taxon>Pseudomonas</taxon>
    </lineage>
</organism>
<name>A0A4Y8VFE2_9PSED</name>
<reference evidence="1 2" key="1">
    <citation type="submission" date="2019-03" db="EMBL/GenBank/DDBJ databases">
        <title>Draft genome sequence of humic substances-degrading Pseudomonas kribbensis CHA-19 from forest soil.</title>
        <authorList>
            <person name="Kim D."/>
        </authorList>
    </citation>
    <scope>NUCLEOTIDE SEQUENCE [LARGE SCALE GENOMIC DNA]</scope>
    <source>
        <strain evidence="1 2">CHA-19</strain>
    </source>
</reference>
<dbReference type="RefSeq" id="WP_134826943.1">
    <property type="nucleotide sequence ID" value="NZ_SPDQ01000015.1"/>
</dbReference>
<sequence>MQRAYLDCEFTSLDPYYELISLALVIPNGPEFYVEIEDGWILSDCSNFVQKVVLPLLDLDKYGRTQSQAADELQQWLSQFDGLEIISDAPQWDWPLLVRLAGPDGLPKGVVSSSITYADQAQMAHLVFPHHALRDARLIADFVESIRNRQLG</sequence>
<dbReference type="InterPro" id="IPR036397">
    <property type="entry name" value="RNaseH_sf"/>
</dbReference>
<dbReference type="InterPro" id="IPR012337">
    <property type="entry name" value="RNaseH-like_sf"/>
</dbReference>